<proteinExistence type="predicted"/>
<accession>A0A0B7KJ23</accession>
<sequence>MIFSKGKDKKNDAMQDDMSAMQEPHLAKLPANEIHELDSHPICPANEIYELDSHPVCELDSVELVRESQGLFAGIQYLDTMTELVDDEPWPLVDDDPWPLVYHDPWPGSPTEAPSKQPERKMRTISPTTSLSLRDSFGEQGDPLACGLSIRDACMVHEVDDADPSLDDCARPPRDNHGSANFLRRRNALKGKGPGHVDAVCPEVSKSNNVSYIRDINEAPEEVDLIPEALRDSMDMDDPPGQTHLSSDTTSHLSSEAPDNKAPMDDKELKNGPHISQWITLWRLRHDLRKLYKGLMRVTHVNDFPQARKVRRLYKNATHMLETGLSTFLEVLDGTVPTTLQKVLAFVAVSHIMWNTVRNENADRGVVNHHDSLDGLSTWRLAIIDSEDQLVLDHIAYELWDVPIPSAFNAADSGLGDLWAHPLSYYGIPESLNTNRSIPQTPLQGFQDDVSLLLSTTAVHTSLLFSDFLHVPGLEGNLRPKATTSTIGGVSSSPPRSNGGSQFVDRGAFTHLPSDLWGDFGYVPELDGTINPECLRLGSSPIWDSSTQPLNMNPQSQGLMGLPPQGLGSTTTTDSATGVLQCLIGTILFQVVVIFLKIMSHAGSILQVLSGCTSIDPSSTSEGLAGKNNPASSGPFLAEMREHAIEPLRLKFSEYHTHFIGLLESGYSLIKLGCITSLQEFEKYLVHASLHFSKSKKDFMFLVQSVLSQCLKCSSKMSWNDLYHDGLCADEYSTRYVDRRMEEEQATADAIFSEQGTTDASSSEAASNSSTSRTSKSPLDSTMSSPSSKADTYDAVSSCQGKIEKCSHQGCGKVYTGVDARVNLRRHVRCKHEPIKWKCPGSGCELATPRRDNLRKHFKTKHPGETMPPWLGNRKRC</sequence>
<dbReference type="AlphaFoldDB" id="A0A0B7KJ23"/>
<feature type="compositionally biased region" description="Polar residues" evidence="2">
    <location>
        <begin position="482"/>
        <end position="501"/>
    </location>
</feature>
<feature type="compositionally biased region" description="Low complexity" evidence="2">
    <location>
        <begin position="243"/>
        <end position="255"/>
    </location>
</feature>
<dbReference type="GO" id="GO:0008270">
    <property type="term" value="F:zinc ion binding"/>
    <property type="evidence" value="ECO:0007669"/>
    <property type="project" value="UniProtKB-KW"/>
</dbReference>
<feature type="region of interest" description="Disordered" evidence="2">
    <location>
        <begin position="480"/>
        <end position="504"/>
    </location>
</feature>
<feature type="compositionally biased region" description="Low complexity" evidence="2">
    <location>
        <begin position="757"/>
        <end position="789"/>
    </location>
</feature>
<feature type="region of interest" description="Disordered" evidence="2">
    <location>
        <begin position="232"/>
        <end position="270"/>
    </location>
</feature>
<keyword evidence="1" id="KW-0862">Zinc</keyword>
<feature type="region of interest" description="Disordered" evidence="2">
    <location>
        <begin position="163"/>
        <end position="183"/>
    </location>
</feature>
<organism evidence="4">
    <name type="scientific">Bionectria ochroleuca</name>
    <name type="common">Gliocladium roseum</name>
    <dbReference type="NCBI Taxonomy" id="29856"/>
    <lineage>
        <taxon>Eukaryota</taxon>
        <taxon>Fungi</taxon>
        <taxon>Dikarya</taxon>
        <taxon>Ascomycota</taxon>
        <taxon>Pezizomycotina</taxon>
        <taxon>Sordariomycetes</taxon>
        <taxon>Hypocreomycetidae</taxon>
        <taxon>Hypocreales</taxon>
        <taxon>Bionectriaceae</taxon>
        <taxon>Clonostachys</taxon>
    </lineage>
</organism>
<feature type="region of interest" description="Disordered" evidence="2">
    <location>
        <begin position="753"/>
        <end position="789"/>
    </location>
</feature>
<keyword evidence="1" id="KW-0863">Zinc-finger</keyword>
<reference evidence="4" key="1">
    <citation type="submission" date="2015-01" db="EMBL/GenBank/DDBJ databases">
        <authorList>
            <person name="Durling Mikael"/>
        </authorList>
    </citation>
    <scope>NUCLEOTIDE SEQUENCE</scope>
</reference>
<evidence type="ECO:0000313" key="4">
    <source>
        <dbReference type="EMBL" id="CEO54686.1"/>
    </source>
</evidence>
<dbReference type="PROSITE" id="PS50157">
    <property type="entry name" value="ZINC_FINGER_C2H2_2"/>
    <property type="match status" value="1"/>
</dbReference>
<evidence type="ECO:0000256" key="1">
    <source>
        <dbReference type="PROSITE-ProRule" id="PRU00042"/>
    </source>
</evidence>
<protein>
    <recommendedName>
        <fullName evidence="3">C2H2-type domain-containing protein</fullName>
    </recommendedName>
</protein>
<feature type="compositionally biased region" description="Basic and acidic residues" evidence="2">
    <location>
        <begin position="258"/>
        <end position="270"/>
    </location>
</feature>
<dbReference type="Gene3D" id="3.30.160.60">
    <property type="entry name" value="Classic Zinc Finger"/>
    <property type="match status" value="1"/>
</dbReference>
<feature type="domain" description="C2H2-type" evidence="3">
    <location>
        <begin position="837"/>
        <end position="867"/>
    </location>
</feature>
<dbReference type="SMART" id="SM00355">
    <property type="entry name" value="ZnF_C2H2"/>
    <property type="match status" value="2"/>
</dbReference>
<gene>
    <name evidence="4" type="ORF">BN869_000010744_1</name>
</gene>
<name>A0A0B7KJ23_BIOOC</name>
<evidence type="ECO:0000259" key="3">
    <source>
        <dbReference type="PROSITE" id="PS50157"/>
    </source>
</evidence>
<feature type="compositionally biased region" description="Basic and acidic residues" evidence="2">
    <location>
        <begin position="168"/>
        <end position="177"/>
    </location>
</feature>
<dbReference type="InterPro" id="IPR013087">
    <property type="entry name" value="Znf_C2H2_type"/>
</dbReference>
<dbReference type="EMBL" id="CDPU01000044">
    <property type="protein sequence ID" value="CEO54686.1"/>
    <property type="molecule type" value="Genomic_DNA"/>
</dbReference>
<keyword evidence="1" id="KW-0479">Metal-binding</keyword>
<evidence type="ECO:0000256" key="2">
    <source>
        <dbReference type="SAM" id="MobiDB-lite"/>
    </source>
</evidence>